<dbReference type="GO" id="GO:0009116">
    <property type="term" value="P:nucleoside metabolic process"/>
    <property type="evidence" value="ECO:0007669"/>
    <property type="project" value="InterPro"/>
</dbReference>
<evidence type="ECO:0000256" key="1">
    <source>
        <dbReference type="ARBA" id="ARBA00005058"/>
    </source>
</evidence>
<dbReference type="AlphaFoldDB" id="H2TAC8"/>
<evidence type="ECO:0000313" key="12">
    <source>
        <dbReference type="Ensembl" id="ENSTRUP00000021618.3"/>
    </source>
</evidence>
<dbReference type="InterPro" id="IPR011268">
    <property type="entry name" value="Purine_phosphorylase"/>
</dbReference>
<evidence type="ECO:0000256" key="8">
    <source>
        <dbReference type="ARBA" id="ARBA00023950"/>
    </source>
</evidence>
<evidence type="ECO:0000256" key="5">
    <source>
        <dbReference type="ARBA" id="ARBA00022679"/>
    </source>
</evidence>
<dbReference type="GO" id="GO:0047975">
    <property type="term" value="F:guanosine phosphorylase activity"/>
    <property type="evidence" value="ECO:0007669"/>
    <property type="project" value="RHEA"/>
</dbReference>
<sequence>NQTPECYSYEDCKATADWLLSQTDIRPLVGIVCGSGLGGLANMLKDQVVFNYKDIPNFPQSTVHGHAGRLVFGTLKGRPCICMQGRFHIYEGYPLQKGVYCVLGGPSFETIAECRMLHRMGADAVGMSTVHEAITARHCGMRVFALSLITNQAVMDYESKEKANHEEVLQTGKDRAMQLEQLVSTIVIRIEHSNNYA</sequence>
<reference evidence="12" key="2">
    <citation type="submission" date="2025-08" db="UniProtKB">
        <authorList>
            <consortium name="Ensembl"/>
        </authorList>
    </citation>
    <scope>IDENTIFICATION</scope>
</reference>
<comment type="catalytic activity">
    <reaction evidence="6">
        <text>inosine + phosphate = alpha-D-ribose 1-phosphate + hypoxanthine</text>
        <dbReference type="Rhea" id="RHEA:27646"/>
        <dbReference type="ChEBI" id="CHEBI:17368"/>
        <dbReference type="ChEBI" id="CHEBI:17596"/>
        <dbReference type="ChEBI" id="CHEBI:43474"/>
        <dbReference type="ChEBI" id="CHEBI:57720"/>
        <dbReference type="EC" id="2.4.2.1"/>
    </reaction>
</comment>
<evidence type="ECO:0000256" key="7">
    <source>
        <dbReference type="ARBA" id="ARBA00023929"/>
    </source>
</evidence>
<comment type="similarity">
    <text evidence="2">Belongs to the PNP/MTAP phosphorylase family.</text>
</comment>
<evidence type="ECO:0000256" key="2">
    <source>
        <dbReference type="ARBA" id="ARBA00006751"/>
    </source>
</evidence>
<evidence type="ECO:0000313" key="13">
    <source>
        <dbReference type="Proteomes" id="UP000005226"/>
    </source>
</evidence>
<dbReference type="GO" id="GO:0004731">
    <property type="term" value="F:purine-nucleoside phosphorylase activity"/>
    <property type="evidence" value="ECO:0007669"/>
    <property type="project" value="UniProtKB-EC"/>
</dbReference>
<dbReference type="PANTHER" id="PTHR11904:SF12">
    <property type="entry name" value="PURINE NUCLEOSIDE PHOSPHORYLASE"/>
    <property type="match status" value="1"/>
</dbReference>
<dbReference type="Pfam" id="PF01048">
    <property type="entry name" value="PNP_UDP_1"/>
    <property type="match status" value="1"/>
</dbReference>
<evidence type="ECO:0000256" key="9">
    <source>
        <dbReference type="ARBA" id="ARBA00023970"/>
    </source>
</evidence>
<dbReference type="GeneTree" id="ENSGT00950000182991"/>
<organism evidence="12 13">
    <name type="scientific">Takifugu rubripes</name>
    <name type="common">Japanese pufferfish</name>
    <name type="synonym">Fugu rubripes</name>
    <dbReference type="NCBI Taxonomy" id="31033"/>
    <lineage>
        <taxon>Eukaryota</taxon>
        <taxon>Metazoa</taxon>
        <taxon>Chordata</taxon>
        <taxon>Craniata</taxon>
        <taxon>Vertebrata</taxon>
        <taxon>Euteleostomi</taxon>
        <taxon>Actinopterygii</taxon>
        <taxon>Neopterygii</taxon>
        <taxon>Teleostei</taxon>
        <taxon>Neoteleostei</taxon>
        <taxon>Acanthomorphata</taxon>
        <taxon>Eupercaria</taxon>
        <taxon>Tetraodontiformes</taxon>
        <taxon>Tetradontoidea</taxon>
        <taxon>Tetraodontidae</taxon>
        <taxon>Takifugu</taxon>
    </lineage>
</organism>
<dbReference type="InterPro" id="IPR035994">
    <property type="entry name" value="Nucleoside_phosphorylase_sf"/>
</dbReference>
<evidence type="ECO:0000256" key="10">
    <source>
        <dbReference type="ARBA" id="ARBA00031036"/>
    </source>
</evidence>
<reference evidence="12" key="3">
    <citation type="submission" date="2025-09" db="UniProtKB">
        <authorList>
            <consortium name="Ensembl"/>
        </authorList>
    </citation>
    <scope>IDENTIFICATION</scope>
</reference>
<dbReference type="Gene3D" id="3.40.50.1580">
    <property type="entry name" value="Nucleoside phosphorylase domain"/>
    <property type="match status" value="2"/>
</dbReference>
<evidence type="ECO:0000256" key="3">
    <source>
        <dbReference type="ARBA" id="ARBA00011886"/>
    </source>
</evidence>
<name>H2TAC8_TAKRU</name>
<dbReference type="CDD" id="cd09009">
    <property type="entry name" value="PNP-EcPNPII_like"/>
    <property type="match status" value="1"/>
</dbReference>
<dbReference type="Ensembl" id="ENSTRUT00000021706.3">
    <property type="protein sequence ID" value="ENSTRUP00000021618.3"/>
    <property type="gene ID" value="ENSTRUG00000008618.3"/>
</dbReference>
<dbReference type="EC" id="2.4.2.1" evidence="3"/>
<keyword evidence="13" id="KW-1185">Reference proteome</keyword>
<accession>H2TAC8</accession>
<dbReference type="Proteomes" id="UP000005226">
    <property type="component" value="Chromosome 8"/>
</dbReference>
<dbReference type="GO" id="GO:0005737">
    <property type="term" value="C:cytoplasm"/>
    <property type="evidence" value="ECO:0007669"/>
    <property type="project" value="TreeGrafter"/>
</dbReference>
<evidence type="ECO:0000259" key="11">
    <source>
        <dbReference type="Pfam" id="PF01048"/>
    </source>
</evidence>
<keyword evidence="5" id="KW-0808">Transferase</keyword>
<feature type="domain" description="Nucleoside phosphorylase" evidence="11">
    <location>
        <begin position="91"/>
        <end position="187"/>
    </location>
</feature>
<proteinExistence type="inferred from homology"/>
<dbReference type="UniPathway" id="UPA00606"/>
<dbReference type="OMA" id="YNTHILA"/>
<dbReference type="SUPFAM" id="SSF53167">
    <property type="entry name" value="Purine and uridine phosphorylases"/>
    <property type="match status" value="1"/>
</dbReference>
<evidence type="ECO:0000256" key="4">
    <source>
        <dbReference type="ARBA" id="ARBA00022676"/>
    </source>
</evidence>
<comment type="pathway">
    <text evidence="1">Purine metabolism; purine nucleoside salvage.</text>
</comment>
<comment type="catalytic activity">
    <reaction evidence="7">
        <text>2'-deoxyguanosine + phosphate = 2-deoxy-alpha-D-ribose 1-phosphate + guanine</text>
        <dbReference type="Rhea" id="RHEA:27738"/>
        <dbReference type="ChEBI" id="CHEBI:16235"/>
        <dbReference type="ChEBI" id="CHEBI:17172"/>
        <dbReference type="ChEBI" id="CHEBI:43474"/>
        <dbReference type="ChEBI" id="CHEBI:57259"/>
        <dbReference type="EC" id="2.4.2.1"/>
    </reaction>
</comment>
<dbReference type="InParanoid" id="H2TAC8"/>
<dbReference type="PANTHER" id="PTHR11904">
    <property type="entry name" value="METHYLTHIOADENOSINE/PURINE NUCLEOSIDE PHOSPHORYLASE"/>
    <property type="match status" value="1"/>
</dbReference>
<reference evidence="12 13" key="1">
    <citation type="journal article" date="2011" name="Genome Biol. Evol.">
        <title>Integration of the genetic map and genome assembly of fugu facilitates insights into distinct features of genome evolution in teleosts and mammals.</title>
        <authorList>
            <person name="Kai W."/>
            <person name="Kikuchi K."/>
            <person name="Tohari S."/>
            <person name="Chew A.K."/>
            <person name="Tay A."/>
            <person name="Fujiwara A."/>
            <person name="Hosoya S."/>
            <person name="Suetake H."/>
            <person name="Naruse K."/>
            <person name="Brenner S."/>
            <person name="Suzuki Y."/>
            <person name="Venkatesh B."/>
        </authorList>
    </citation>
    <scope>NUCLEOTIDE SEQUENCE [LARGE SCALE GENOMIC DNA]</scope>
</reference>
<protein>
    <recommendedName>
        <fullName evidence="3">purine-nucleoside phosphorylase</fullName>
        <ecNumber evidence="3">2.4.2.1</ecNumber>
    </recommendedName>
    <alternativeName>
        <fullName evidence="10">Inosine-guanosine phosphorylase</fullName>
    </alternativeName>
</protein>
<comment type="catalytic activity">
    <reaction evidence="9">
        <text>guanosine + phosphate = alpha-D-ribose 1-phosphate + guanine</text>
        <dbReference type="Rhea" id="RHEA:13233"/>
        <dbReference type="ChEBI" id="CHEBI:16235"/>
        <dbReference type="ChEBI" id="CHEBI:16750"/>
        <dbReference type="ChEBI" id="CHEBI:43474"/>
        <dbReference type="ChEBI" id="CHEBI:57720"/>
        <dbReference type="EC" id="2.4.2.1"/>
    </reaction>
</comment>
<evidence type="ECO:0000256" key="6">
    <source>
        <dbReference type="ARBA" id="ARBA00023918"/>
    </source>
</evidence>
<comment type="catalytic activity">
    <reaction evidence="8">
        <text>2'-deoxyinosine + phosphate = 2-deoxy-alpha-D-ribose 1-phosphate + hypoxanthine</text>
        <dbReference type="Rhea" id="RHEA:27750"/>
        <dbReference type="ChEBI" id="CHEBI:17368"/>
        <dbReference type="ChEBI" id="CHEBI:28997"/>
        <dbReference type="ChEBI" id="CHEBI:43474"/>
        <dbReference type="ChEBI" id="CHEBI:57259"/>
        <dbReference type="EC" id="2.4.2.1"/>
    </reaction>
</comment>
<dbReference type="InterPro" id="IPR000845">
    <property type="entry name" value="Nucleoside_phosphorylase_d"/>
</dbReference>
<keyword evidence="4" id="KW-0328">Glycosyltransferase</keyword>